<feature type="compositionally biased region" description="Basic and acidic residues" evidence="1">
    <location>
        <begin position="285"/>
        <end position="296"/>
    </location>
</feature>
<keyword evidence="2" id="KW-1133">Transmembrane helix</keyword>
<dbReference type="EMBL" id="KZ819635">
    <property type="protein sequence ID" value="PWN91696.1"/>
    <property type="molecule type" value="Genomic_DNA"/>
</dbReference>
<dbReference type="PANTHER" id="PTHR28008">
    <property type="entry name" value="DOMAIN PROTEIN, PUTATIVE (AFU_ORTHOLOGUE AFUA_3G10980)-RELATED"/>
    <property type="match status" value="1"/>
</dbReference>
<name>A0A316YRR0_9BASI</name>
<dbReference type="InParanoid" id="A0A316YRR0"/>
<feature type="compositionally biased region" description="Acidic residues" evidence="1">
    <location>
        <begin position="337"/>
        <end position="347"/>
    </location>
</feature>
<dbReference type="PANTHER" id="PTHR28008:SF1">
    <property type="entry name" value="DOMAIN PROTEIN, PUTATIVE (AFU_ORTHOLOGUE AFUA_3G10980)-RELATED"/>
    <property type="match status" value="1"/>
</dbReference>
<evidence type="ECO:0000256" key="2">
    <source>
        <dbReference type="SAM" id="Phobius"/>
    </source>
</evidence>
<proteinExistence type="predicted"/>
<dbReference type="AlphaFoldDB" id="A0A316YRR0"/>
<dbReference type="GeneID" id="37043022"/>
<feature type="compositionally biased region" description="Low complexity" evidence="1">
    <location>
        <begin position="300"/>
        <end position="318"/>
    </location>
</feature>
<feature type="transmembrane region" description="Helical" evidence="2">
    <location>
        <begin position="96"/>
        <end position="116"/>
    </location>
</feature>
<reference evidence="3 4" key="1">
    <citation type="journal article" date="2018" name="Mol. Biol. Evol.">
        <title>Broad Genomic Sampling Reveals a Smut Pathogenic Ancestry of the Fungal Clade Ustilaginomycotina.</title>
        <authorList>
            <person name="Kijpornyongpan T."/>
            <person name="Mondo S.J."/>
            <person name="Barry K."/>
            <person name="Sandor L."/>
            <person name="Lee J."/>
            <person name="Lipzen A."/>
            <person name="Pangilinan J."/>
            <person name="LaButti K."/>
            <person name="Hainaut M."/>
            <person name="Henrissat B."/>
            <person name="Grigoriev I.V."/>
            <person name="Spatafora J.W."/>
            <person name="Aime M.C."/>
        </authorList>
    </citation>
    <scope>NUCLEOTIDE SEQUENCE [LARGE SCALE GENOMIC DNA]</scope>
    <source>
        <strain evidence="3 4">MCA 4198</strain>
    </source>
</reference>
<evidence type="ECO:0000256" key="1">
    <source>
        <dbReference type="SAM" id="MobiDB-lite"/>
    </source>
</evidence>
<dbReference type="Proteomes" id="UP000245768">
    <property type="component" value="Unassembled WGS sequence"/>
</dbReference>
<organism evidence="3 4">
    <name type="scientific">Acaromyces ingoldii</name>
    <dbReference type="NCBI Taxonomy" id="215250"/>
    <lineage>
        <taxon>Eukaryota</taxon>
        <taxon>Fungi</taxon>
        <taxon>Dikarya</taxon>
        <taxon>Basidiomycota</taxon>
        <taxon>Ustilaginomycotina</taxon>
        <taxon>Exobasidiomycetes</taxon>
        <taxon>Exobasidiales</taxon>
        <taxon>Cryptobasidiaceae</taxon>
        <taxon>Acaromyces</taxon>
    </lineage>
</organism>
<feature type="compositionally biased region" description="Acidic residues" evidence="1">
    <location>
        <begin position="232"/>
        <end position="244"/>
    </location>
</feature>
<protein>
    <recommendedName>
        <fullName evidence="5">VanZ-like domain-containing protein</fullName>
    </recommendedName>
</protein>
<keyword evidence="2" id="KW-0472">Membrane</keyword>
<sequence>MPRLDTGPQGSSGGGAPTVTSSLKSLLSLHPERPRRETLKALLLRSVRLRVAPFGAAGRRQRRSGAGGGPRDDGQEDLEERLDGVRRGQLPLRVRPAFIVLNVICLLGLAFLGFHPRGQDYVPINDKLLHFICFLLATGLFYFIWDVDEPARRVWIWRHMALLLTWIVCFAAGGLGSEIVQSLLPYKTFQWLDVLANFAGSALGLFFSYHAEKRYRTRREIERLYEPLDQEVYGDDEDDGEDDDGLGRGSGAFRDAGDGERDPWSAADEAGFGAIGGRASGKKKGGPDERRVRFGEDQVWESSEQTSSSQEQGQWEGTPSASSGEEAAKVHKQDLFSIDDDDDDDGGGDVWKDAK</sequence>
<evidence type="ECO:0000313" key="3">
    <source>
        <dbReference type="EMBL" id="PWN91696.1"/>
    </source>
</evidence>
<evidence type="ECO:0000313" key="4">
    <source>
        <dbReference type="Proteomes" id="UP000245768"/>
    </source>
</evidence>
<feature type="transmembrane region" description="Helical" evidence="2">
    <location>
        <begin position="189"/>
        <end position="209"/>
    </location>
</feature>
<evidence type="ECO:0008006" key="5">
    <source>
        <dbReference type="Google" id="ProtNLM"/>
    </source>
</evidence>
<feature type="transmembrane region" description="Helical" evidence="2">
    <location>
        <begin position="157"/>
        <end position="177"/>
    </location>
</feature>
<gene>
    <name evidence="3" type="ORF">FA10DRAFT_265542</name>
</gene>
<accession>A0A316YRR0</accession>
<dbReference type="RefSeq" id="XP_025378894.1">
    <property type="nucleotide sequence ID" value="XM_025521106.1"/>
</dbReference>
<dbReference type="OrthoDB" id="63581at2759"/>
<feature type="region of interest" description="Disordered" evidence="1">
    <location>
        <begin position="1"/>
        <end position="30"/>
    </location>
</feature>
<feature type="region of interest" description="Disordered" evidence="1">
    <location>
        <begin position="232"/>
        <end position="355"/>
    </location>
</feature>
<keyword evidence="2" id="KW-0812">Transmembrane</keyword>
<keyword evidence="4" id="KW-1185">Reference proteome</keyword>
<feature type="transmembrane region" description="Helical" evidence="2">
    <location>
        <begin position="128"/>
        <end position="145"/>
    </location>
</feature>